<evidence type="ECO:0000256" key="6">
    <source>
        <dbReference type="ARBA" id="ARBA00023242"/>
    </source>
</evidence>
<dbReference type="InterPro" id="IPR044214">
    <property type="entry name" value="EDS1-like"/>
</dbReference>
<dbReference type="GO" id="GO:0006629">
    <property type="term" value="P:lipid metabolic process"/>
    <property type="evidence" value="ECO:0007669"/>
    <property type="project" value="InterPro"/>
</dbReference>
<feature type="domain" description="Fungal lipase-type" evidence="7">
    <location>
        <begin position="7"/>
        <end position="74"/>
    </location>
</feature>
<keyword evidence="5" id="KW-0611">Plant defense</keyword>
<proteinExistence type="predicted"/>
<evidence type="ECO:0000313" key="9">
    <source>
        <dbReference type="EMBL" id="KAK9995886.1"/>
    </source>
</evidence>
<evidence type="ECO:0000313" key="10">
    <source>
        <dbReference type="Proteomes" id="UP001459277"/>
    </source>
</evidence>
<accession>A0AAW2CCH6</accession>
<gene>
    <name evidence="9" type="ORF">SO802_020572</name>
</gene>
<dbReference type="InterPro" id="IPR029058">
    <property type="entry name" value="AB_hydrolase_fold"/>
</dbReference>
<dbReference type="InterPro" id="IPR002921">
    <property type="entry name" value="Fungal_lipase-type"/>
</dbReference>
<dbReference type="Pfam" id="PF18117">
    <property type="entry name" value="EDS1_EP"/>
    <property type="match status" value="1"/>
</dbReference>
<keyword evidence="6" id="KW-0539">Nucleus</keyword>
<reference evidence="9 10" key="1">
    <citation type="submission" date="2024-01" db="EMBL/GenBank/DDBJ databases">
        <title>A telomere-to-telomere, gap-free genome of sweet tea (Lithocarpus litseifolius).</title>
        <authorList>
            <person name="Zhou J."/>
        </authorList>
    </citation>
    <scope>NUCLEOTIDE SEQUENCE [LARGE SCALE GENOMIC DNA]</scope>
    <source>
        <strain evidence="9">Zhou-2022a</strain>
        <tissue evidence="9">Leaf</tissue>
    </source>
</reference>
<dbReference type="PANTHER" id="PTHR47090">
    <property type="entry name" value="PROTEIN EDS1-RELATED"/>
    <property type="match status" value="1"/>
</dbReference>
<dbReference type="GO" id="GO:0005737">
    <property type="term" value="C:cytoplasm"/>
    <property type="evidence" value="ECO:0007669"/>
    <property type="project" value="UniProtKB-SubCell"/>
</dbReference>
<evidence type="ECO:0000256" key="4">
    <source>
        <dbReference type="ARBA" id="ARBA00022801"/>
    </source>
</evidence>
<dbReference type="EMBL" id="JAZDWU010000007">
    <property type="protein sequence ID" value="KAK9995886.1"/>
    <property type="molecule type" value="Genomic_DNA"/>
</dbReference>
<sequence>MNEKKQKVFTGHSTGGSIAILATIWFLEKYLRPESRYLKSLNSLSDFWMSSNRREKWAPYFIHFVMRYDIVPQILLAPLSSIKQELQLVLQFLNAKASAKTPWEASNFYSNVMRNASSMASHAACNLMGNTKLLLETVTNFIALSPYKPFGTYVFCIGNGKLAILRNPDAILQLLFYSSQLCSQRERIDVAQRSLQQHFSYEKELKESFNMLDVVLLEPFGTTSIIYGLHKWELENRKDGNQKCIDTKMTVIEKAMNYLQEDYRLHCGHSISSLGCYDAFKLQENSRDFDAHVKGLELADAFEDEKKWVELGTRYRRVTEPLSIANYYRHLKNKDTGAYMDRGRPKRYRFTQRWLEHAQRMPTGSCGESCFWANVEELRIKSSGQGGFASVKEKVLQLKEQVKKWINGNELGKDVLFKKSTFMKWWETFPDEHKSNSCIKDIEGFMSV</sequence>
<evidence type="ECO:0000256" key="5">
    <source>
        <dbReference type="ARBA" id="ARBA00022821"/>
    </source>
</evidence>
<dbReference type="Pfam" id="PF01764">
    <property type="entry name" value="Lipase_3"/>
    <property type="match status" value="1"/>
</dbReference>
<evidence type="ECO:0000259" key="7">
    <source>
        <dbReference type="Pfam" id="PF01764"/>
    </source>
</evidence>
<feature type="domain" description="EDS1 EP" evidence="8">
    <location>
        <begin position="276"/>
        <end position="436"/>
    </location>
</feature>
<protein>
    <submittedName>
        <fullName evidence="9">Uncharacterized protein</fullName>
    </submittedName>
</protein>
<dbReference type="Gene3D" id="3.40.50.1820">
    <property type="entry name" value="alpha/beta hydrolase"/>
    <property type="match status" value="1"/>
</dbReference>
<keyword evidence="3" id="KW-0963">Cytoplasm</keyword>
<comment type="caution">
    <text evidence="9">The sequence shown here is derived from an EMBL/GenBank/DDBJ whole genome shotgun (WGS) entry which is preliminary data.</text>
</comment>
<dbReference type="GO" id="GO:0006952">
    <property type="term" value="P:defense response"/>
    <property type="evidence" value="ECO:0007669"/>
    <property type="project" value="UniProtKB-KW"/>
</dbReference>
<evidence type="ECO:0000256" key="3">
    <source>
        <dbReference type="ARBA" id="ARBA00022490"/>
    </source>
</evidence>
<organism evidence="9 10">
    <name type="scientific">Lithocarpus litseifolius</name>
    <dbReference type="NCBI Taxonomy" id="425828"/>
    <lineage>
        <taxon>Eukaryota</taxon>
        <taxon>Viridiplantae</taxon>
        <taxon>Streptophyta</taxon>
        <taxon>Embryophyta</taxon>
        <taxon>Tracheophyta</taxon>
        <taxon>Spermatophyta</taxon>
        <taxon>Magnoliopsida</taxon>
        <taxon>eudicotyledons</taxon>
        <taxon>Gunneridae</taxon>
        <taxon>Pentapetalae</taxon>
        <taxon>rosids</taxon>
        <taxon>fabids</taxon>
        <taxon>Fagales</taxon>
        <taxon>Fagaceae</taxon>
        <taxon>Lithocarpus</taxon>
    </lineage>
</organism>
<dbReference type="InterPro" id="IPR041266">
    <property type="entry name" value="EDS1_EP"/>
</dbReference>
<dbReference type="SUPFAM" id="SSF53474">
    <property type="entry name" value="alpha/beta-Hydrolases"/>
    <property type="match status" value="1"/>
</dbReference>
<dbReference type="Proteomes" id="UP001459277">
    <property type="component" value="Unassembled WGS sequence"/>
</dbReference>
<evidence type="ECO:0000259" key="8">
    <source>
        <dbReference type="Pfam" id="PF18117"/>
    </source>
</evidence>
<comment type="subcellular location">
    <subcellularLocation>
        <location evidence="2">Cytoplasm</location>
    </subcellularLocation>
    <subcellularLocation>
        <location evidence="1">Nucleus</location>
    </subcellularLocation>
</comment>
<keyword evidence="10" id="KW-1185">Reference proteome</keyword>
<dbReference type="AlphaFoldDB" id="A0AAW2CCH6"/>
<evidence type="ECO:0000256" key="1">
    <source>
        <dbReference type="ARBA" id="ARBA00004123"/>
    </source>
</evidence>
<dbReference type="GO" id="GO:0016787">
    <property type="term" value="F:hydrolase activity"/>
    <property type="evidence" value="ECO:0007669"/>
    <property type="project" value="UniProtKB-KW"/>
</dbReference>
<name>A0AAW2CCH6_9ROSI</name>
<dbReference type="GO" id="GO:0005634">
    <property type="term" value="C:nucleus"/>
    <property type="evidence" value="ECO:0007669"/>
    <property type="project" value="UniProtKB-SubCell"/>
</dbReference>
<keyword evidence="4" id="KW-0378">Hydrolase</keyword>
<evidence type="ECO:0000256" key="2">
    <source>
        <dbReference type="ARBA" id="ARBA00004496"/>
    </source>
</evidence>
<dbReference type="PANTHER" id="PTHR47090:SF2">
    <property type="entry name" value="PROTEIN EDS1-RELATED"/>
    <property type="match status" value="1"/>
</dbReference>